<dbReference type="PANTHER" id="PTHR42941:SF1">
    <property type="entry name" value="SLL1037 PROTEIN"/>
    <property type="match status" value="1"/>
</dbReference>
<keyword evidence="3" id="KW-1185">Reference proteome</keyword>
<dbReference type="RefSeq" id="WP_188482892.1">
    <property type="nucleotide sequence ID" value="NZ_BMFC01000008.1"/>
</dbReference>
<dbReference type="EMBL" id="BMFC01000008">
    <property type="protein sequence ID" value="GGC11705.1"/>
    <property type="molecule type" value="Genomic_DNA"/>
</dbReference>
<dbReference type="NCBIfam" id="TIGR02122">
    <property type="entry name" value="TRAP_TAXI"/>
    <property type="match status" value="1"/>
</dbReference>
<keyword evidence="1" id="KW-0732">Signal</keyword>
<evidence type="ECO:0000313" key="3">
    <source>
        <dbReference type="Proteomes" id="UP000645462"/>
    </source>
</evidence>
<evidence type="ECO:0000256" key="1">
    <source>
        <dbReference type="SAM" id="SignalP"/>
    </source>
</evidence>
<evidence type="ECO:0000313" key="2">
    <source>
        <dbReference type="EMBL" id="GGC11705.1"/>
    </source>
</evidence>
<comment type="caution">
    <text evidence="2">The sequence shown here is derived from an EMBL/GenBank/DDBJ whole genome shotgun (WGS) entry which is preliminary data.</text>
</comment>
<dbReference type="Proteomes" id="UP000645462">
    <property type="component" value="Unassembled WGS sequence"/>
</dbReference>
<dbReference type="PANTHER" id="PTHR42941">
    <property type="entry name" value="SLL1037 PROTEIN"/>
    <property type="match status" value="1"/>
</dbReference>
<feature type="chain" id="PRO_5047163384" evidence="1">
    <location>
        <begin position="29"/>
        <end position="321"/>
    </location>
</feature>
<proteinExistence type="predicted"/>
<name>A0ABQ1KY92_9RHOB</name>
<accession>A0ABQ1KY92</accession>
<dbReference type="InterPro" id="IPR011852">
    <property type="entry name" value="TRAP_TAXI"/>
</dbReference>
<gene>
    <name evidence="2" type="ORF">GCM10011363_30400</name>
</gene>
<dbReference type="Gene3D" id="3.40.190.10">
    <property type="entry name" value="Periplasmic binding protein-like II"/>
    <property type="match status" value="2"/>
</dbReference>
<reference evidence="3" key="1">
    <citation type="journal article" date="2019" name="Int. J. Syst. Evol. Microbiol.">
        <title>The Global Catalogue of Microorganisms (GCM) 10K type strain sequencing project: providing services to taxonomists for standard genome sequencing and annotation.</title>
        <authorList>
            <consortium name="The Broad Institute Genomics Platform"/>
            <consortium name="The Broad Institute Genome Sequencing Center for Infectious Disease"/>
            <person name="Wu L."/>
            <person name="Ma J."/>
        </authorList>
    </citation>
    <scope>NUCLEOTIDE SEQUENCE [LARGE SCALE GENOMIC DNA]</scope>
    <source>
        <strain evidence="3">CGMCC 1.12478</strain>
    </source>
</reference>
<protein>
    <submittedName>
        <fullName evidence="2">C4-dicarboxylate ABC transporter substrate-binding protein</fullName>
    </submittedName>
</protein>
<dbReference type="SUPFAM" id="SSF53850">
    <property type="entry name" value="Periplasmic binding protein-like II"/>
    <property type="match status" value="1"/>
</dbReference>
<organism evidence="2 3">
    <name type="scientific">Marivita lacus</name>
    <dbReference type="NCBI Taxonomy" id="1323742"/>
    <lineage>
        <taxon>Bacteria</taxon>
        <taxon>Pseudomonadati</taxon>
        <taxon>Pseudomonadota</taxon>
        <taxon>Alphaproteobacteria</taxon>
        <taxon>Rhodobacterales</taxon>
        <taxon>Roseobacteraceae</taxon>
        <taxon>Marivita</taxon>
    </lineage>
</organism>
<sequence>MFHTPLRKGALTAALAAALAIGGTAASAETRVTLKSASSSSSYYVMMVQLGEMLQTQSDGEILPTVEESQGSVQNVTEAGRRSGAFLFTSPPNLIADALAGADPFTGGNYDGLRTLFPMPFITIHMVVRADSDITTVADLAGRSFISGGTGTFCQRQVASIFETLGIADSVTAPEMELSGAPAALRNNQVDGYATCSSHPTPQVQELAATLPVRILSFTPEEQAAIIAANPSAGAVSIAGGTYAGIDAAIDTMAVPVGAFAVNMDDDTALAIVAAFWEQREDMAETNPWWAGVSPELVPQLGAPLHEGVTAFYAERGVTLP</sequence>
<feature type="signal peptide" evidence="1">
    <location>
        <begin position="1"/>
        <end position="28"/>
    </location>
</feature>
<dbReference type="Pfam" id="PF16868">
    <property type="entry name" value="NMT1_3"/>
    <property type="match status" value="1"/>
</dbReference>